<proteinExistence type="predicted"/>
<keyword evidence="3" id="KW-1185">Reference proteome</keyword>
<accession>A0A6A4GR42</accession>
<dbReference type="AlphaFoldDB" id="A0A6A4GR42"/>
<feature type="region of interest" description="Disordered" evidence="1">
    <location>
        <begin position="441"/>
        <end position="477"/>
    </location>
</feature>
<organism evidence="2 3">
    <name type="scientific">Gymnopus androsaceus JB14</name>
    <dbReference type="NCBI Taxonomy" id="1447944"/>
    <lineage>
        <taxon>Eukaryota</taxon>
        <taxon>Fungi</taxon>
        <taxon>Dikarya</taxon>
        <taxon>Basidiomycota</taxon>
        <taxon>Agaricomycotina</taxon>
        <taxon>Agaricomycetes</taxon>
        <taxon>Agaricomycetidae</taxon>
        <taxon>Agaricales</taxon>
        <taxon>Marasmiineae</taxon>
        <taxon>Omphalotaceae</taxon>
        <taxon>Gymnopus</taxon>
    </lineage>
</organism>
<reference evidence="2" key="1">
    <citation type="journal article" date="2019" name="Environ. Microbiol.">
        <title>Fungal ecological strategies reflected in gene transcription - a case study of two litter decomposers.</title>
        <authorList>
            <person name="Barbi F."/>
            <person name="Kohler A."/>
            <person name="Barry K."/>
            <person name="Baskaran P."/>
            <person name="Daum C."/>
            <person name="Fauchery L."/>
            <person name="Ihrmark K."/>
            <person name="Kuo A."/>
            <person name="LaButti K."/>
            <person name="Lipzen A."/>
            <person name="Morin E."/>
            <person name="Grigoriev I.V."/>
            <person name="Henrissat B."/>
            <person name="Lindahl B."/>
            <person name="Martin F."/>
        </authorList>
    </citation>
    <scope>NUCLEOTIDE SEQUENCE</scope>
    <source>
        <strain evidence="2">JB14</strain>
    </source>
</reference>
<name>A0A6A4GR42_9AGAR</name>
<dbReference type="OrthoDB" id="3020102at2759"/>
<evidence type="ECO:0000313" key="3">
    <source>
        <dbReference type="Proteomes" id="UP000799118"/>
    </source>
</evidence>
<dbReference type="EMBL" id="ML769773">
    <property type="protein sequence ID" value="KAE9387896.1"/>
    <property type="molecule type" value="Genomic_DNA"/>
</dbReference>
<dbReference type="Proteomes" id="UP000799118">
    <property type="component" value="Unassembled WGS sequence"/>
</dbReference>
<sequence>MMDSRSTISSDDETDDCTGTISPVVKTSINQQQKTSIDVSSINKRKYLTITYTGHQVQERWSRDFQLFSQARSLHSWQLFGFTDSVDSPSLIFHYQELLPLEKFYNDSSPILKAYLFGLYCHFGSQRRKPDNTSTPSYMGGHSERSFNIWTSKPFHLPLIPLPHTYRQDTQIIQQMTLIDFDKFLCQTVDLPISIPLGDSTQSPVYQLGSVYYNRNSLLGCLPITSGFSPGPVPWKSLKRYSNGIEIATDKGWNRTKYKLQDIYGKHHEYYSYACFDDSSGALLNCSWISQAAYVLSQWGLNMDPSHYRNVWVIQRIEYRLRLDPFELGRKPFMPAFLAALDVFLFLPLMILDERGAFYASEKPFWSFDPSGETKVSERSASFIGLSKFSETLHLRTGVSGPGRSNYVAVEAIRDYQILKGYDLYTNQYAKDQGYPLFRPCNGKGPLTDKNSESAGSSSESSKDPTELGGDSGSIMSHPVQDPVCVTQLTALEPQNMNSPKWTITIYNVSQLWKLSPPVEAGTAKSFGQSLSHSKCPWKQ</sequence>
<protein>
    <submittedName>
        <fullName evidence="2">Uncharacterized protein</fullName>
    </submittedName>
</protein>
<evidence type="ECO:0000313" key="2">
    <source>
        <dbReference type="EMBL" id="KAE9387896.1"/>
    </source>
</evidence>
<evidence type="ECO:0000256" key="1">
    <source>
        <dbReference type="SAM" id="MobiDB-lite"/>
    </source>
</evidence>
<gene>
    <name evidence="2" type="ORF">BT96DRAFT_454970</name>
</gene>